<dbReference type="Pfam" id="PF04539">
    <property type="entry name" value="Sigma70_r3"/>
    <property type="match status" value="1"/>
</dbReference>
<reference evidence="2 3" key="1">
    <citation type="submission" date="2017-07" db="EMBL/GenBank/DDBJ databases">
        <title>Tetzosporium hominis gen.nov. sp.nov.</title>
        <authorList>
            <person name="Tetz G."/>
            <person name="Tetz V."/>
        </authorList>
    </citation>
    <scope>NUCLEOTIDE SEQUENCE [LARGE SCALE GENOMIC DNA]</scope>
    <source>
        <strain evidence="2 3">VT-49</strain>
    </source>
</reference>
<evidence type="ECO:0000313" key="2">
    <source>
        <dbReference type="EMBL" id="OZS79214.1"/>
    </source>
</evidence>
<proteinExistence type="predicted"/>
<dbReference type="Gene3D" id="1.10.10.10">
    <property type="entry name" value="Winged helix-like DNA-binding domain superfamily/Winged helix DNA-binding domain"/>
    <property type="match status" value="1"/>
</dbReference>
<evidence type="ECO:0000259" key="1">
    <source>
        <dbReference type="Pfam" id="PF04539"/>
    </source>
</evidence>
<dbReference type="InterPro" id="IPR007624">
    <property type="entry name" value="RNA_pol_sigma70_r3"/>
</dbReference>
<gene>
    <name evidence="2" type="ORF">CF394_02000</name>
</gene>
<dbReference type="Proteomes" id="UP000217065">
    <property type="component" value="Unassembled WGS sequence"/>
</dbReference>
<name>A0A264W6H8_9BACL</name>
<dbReference type="OrthoDB" id="9809557at2"/>
<dbReference type="GO" id="GO:0003700">
    <property type="term" value="F:DNA-binding transcription factor activity"/>
    <property type="evidence" value="ECO:0007669"/>
    <property type="project" value="InterPro"/>
</dbReference>
<sequence>MLIREQFIREHNQEPTIKEIAAQLNKKEEDVLYALEALYEPMSLHEPLHQDVGESVYFLNQLKDSSTSEDLWTTLRE</sequence>
<dbReference type="AlphaFoldDB" id="A0A264W6H8"/>
<dbReference type="SUPFAM" id="SSF88659">
    <property type="entry name" value="Sigma3 and sigma4 domains of RNA polymerase sigma factors"/>
    <property type="match status" value="1"/>
</dbReference>
<comment type="caution">
    <text evidence="2">The sequence shown here is derived from an EMBL/GenBank/DDBJ whole genome shotgun (WGS) entry which is preliminary data.</text>
</comment>
<evidence type="ECO:0000313" key="3">
    <source>
        <dbReference type="Proteomes" id="UP000217065"/>
    </source>
</evidence>
<dbReference type="GO" id="GO:0006352">
    <property type="term" value="P:DNA-templated transcription initiation"/>
    <property type="evidence" value="ECO:0007669"/>
    <property type="project" value="InterPro"/>
</dbReference>
<keyword evidence="3" id="KW-1185">Reference proteome</keyword>
<feature type="domain" description="RNA polymerase sigma-70 region 3" evidence="1">
    <location>
        <begin position="4"/>
        <end position="51"/>
    </location>
</feature>
<organism evidence="2 3">
    <name type="scientific">Tetzosporium hominis</name>
    <dbReference type="NCBI Taxonomy" id="2020506"/>
    <lineage>
        <taxon>Bacteria</taxon>
        <taxon>Bacillati</taxon>
        <taxon>Bacillota</taxon>
        <taxon>Bacilli</taxon>
        <taxon>Bacillales</taxon>
        <taxon>Caryophanaceae</taxon>
        <taxon>Tetzosporium</taxon>
    </lineage>
</organism>
<protein>
    <recommendedName>
        <fullName evidence="1">RNA polymerase sigma-70 region 3 domain-containing protein</fullName>
    </recommendedName>
</protein>
<dbReference type="EMBL" id="NOKQ01000134">
    <property type="protein sequence ID" value="OZS79214.1"/>
    <property type="molecule type" value="Genomic_DNA"/>
</dbReference>
<dbReference type="InterPro" id="IPR036388">
    <property type="entry name" value="WH-like_DNA-bd_sf"/>
</dbReference>
<dbReference type="InterPro" id="IPR013324">
    <property type="entry name" value="RNA_pol_sigma_r3/r4-like"/>
</dbReference>
<accession>A0A264W6H8</accession>